<comment type="caution">
    <text evidence="3">The sequence shown here is derived from an EMBL/GenBank/DDBJ whole genome shotgun (WGS) entry which is preliminary data.</text>
</comment>
<dbReference type="PANTHER" id="PTHR33748">
    <property type="entry name" value="PROTEIN CBG04600"/>
    <property type="match status" value="1"/>
</dbReference>
<dbReference type="OrthoDB" id="5869822at2759"/>
<evidence type="ECO:0000313" key="4">
    <source>
        <dbReference type="Proteomes" id="UP001152747"/>
    </source>
</evidence>
<feature type="chain" id="PRO_5040390161" description="Receptor ligand binding region domain-containing protein" evidence="2">
    <location>
        <begin position="21"/>
        <end position="301"/>
    </location>
</feature>
<dbReference type="PANTHER" id="PTHR33748:SF9">
    <property type="entry name" value="PROTEIN CBG04248"/>
    <property type="match status" value="1"/>
</dbReference>
<feature type="signal peptide" evidence="2">
    <location>
        <begin position="1"/>
        <end position="20"/>
    </location>
</feature>
<keyword evidence="1" id="KW-0472">Membrane</keyword>
<proteinExistence type="predicted"/>
<reference evidence="3" key="1">
    <citation type="submission" date="2022-11" db="EMBL/GenBank/DDBJ databases">
        <authorList>
            <person name="Kikuchi T."/>
        </authorList>
    </citation>
    <scope>NUCLEOTIDE SEQUENCE</scope>
    <source>
        <strain evidence="3">PS1010</strain>
    </source>
</reference>
<dbReference type="Pfam" id="PF17175">
    <property type="entry name" value="MOLO1"/>
    <property type="match status" value="1"/>
</dbReference>
<evidence type="ECO:0008006" key="5">
    <source>
        <dbReference type="Google" id="ProtNLM"/>
    </source>
</evidence>
<dbReference type="AlphaFoldDB" id="A0A9P1MZS8"/>
<evidence type="ECO:0000313" key="3">
    <source>
        <dbReference type="EMBL" id="CAI5442286.1"/>
    </source>
</evidence>
<dbReference type="Proteomes" id="UP001152747">
    <property type="component" value="Unassembled WGS sequence"/>
</dbReference>
<organism evidence="3 4">
    <name type="scientific">Caenorhabditis angaria</name>
    <dbReference type="NCBI Taxonomy" id="860376"/>
    <lineage>
        <taxon>Eukaryota</taxon>
        <taxon>Metazoa</taxon>
        <taxon>Ecdysozoa</taxon>
        <taxon>Nematoda</taxon>
        <taxon>Chromadorea</taxon>
        <taxon>Rhabditida</taxon>
        <taxon>Rhabditina</taxon>
        <taxon>Rhabditomorpha</taxon>
        <taxon>Rhabditoidea</taxon>
        <taxon>Rhabditidae</taxon>
        <taxon>Peloderinae</taxon>
        <taxon>Caenorhabditis</taxon>
    </lineage>
</organism>
<evidence type="ECO:0000256" key="2">
    <source>
        <dbReference type="SAM" id="SignalP"/>
    </source>
</evidence>
<evidence type="ECO:0000256" key="1">
    <source>
        <dbReference type="SAM" id="Phobius"/>
    </source>
</evidence>
<dbReference type="InterPro" id="IPR033438">
    <property type="entry name" value="MOLO1"/>
</dbReference>
<keyword evidence="1" id="KW-1133">Transmembrane helix</keyword>
<gene>
    <name evidence="3" type="ORF">CAMP_LOCUS4923</name>
</gene>
<keyword evidence="1" id="KW-0812">Transmembrane</keyword>
<dbReference type="EMBL" id="CANHGI010000002">
    <property type="protein sequence ID" value="CAI5442286.1"/>
    <property type="molecule type" value="Genomic_DNA"/>
</dbReference>
<feature type="transmembrane region" description="Helical" evidence="1">
    <location>
        <begin position="219"/>
        <end position="241"/>
    </location>
</feature>
<sequence>MRNLKFYFFIFKFHFILCIAKKRGLISSGPCTFPLPPSTEFRAFCQIDYHNVSYVCDPGGILSRTEIEILHETVKKLNMTSCFCSLANNRICDAGIKIAILLLPTVNWQSIQECDPLIPPSSTISHSTIIYAQLLSDRWKSHCDYDVIFVYFQNLQTGLRTPLLIPIFGDHWPHLRRFSIPIITSTRESTLVSLQNAMSQANRLIQIDSSPAHAAIPRWALALGGIMLSVVVAAIYIANCITERMGQRNQKSVIPKRANDKYRAGFGGGVMMNNGSQKKKSVMMFRTFSKSAKQTTNNNRL</sequence>
<dbReference type="GO" id="GO:0005892">
    <property type="term" value="C:acetylcholine-gated channel complex"/>
    <property type="evidence" value="ECO:0007669"/>
    <property type="project" value="InterPro"/>
</dbReference>
<accession>A0A9P1MZS8</accession>
<keyword evidence="4" id="KW-1185">Reference proteome</keyword>
<keyword evidence="2" id="KW-0732">Signal</keyword>
<name>A0A9P1MZS8_9PELO</name>
<protein>
    <recommendedName>
        <fullName evidence="5">Receptor ligand binding region domain-containing protein</fullName>
    </recommendedName>
</protein>